<dbReference type="PRINTS" id="PR00344">
    <property type="entry name" value="BCTRLSENSOR"/>
</dbReference>
<comment type="caution">
    <text evidence="15">The sequence shown here is derived from an EMBL/GenBank/DDBJ whole genome shotgun (WGS) entry which is preliminary data.</text>
</comment>
<dbReference type="Gene3D" id="6.10.340.10">
    <property type="match status" value="1"/>
</dbReference>
<dbReference type="Proteomes" id="UP000553776">
    <property type="component" value="Unassembled WGS sequence"/>
</dbReference>
<dbReference type="Gene3D" id="3.30.565.10">
    <property type="entry name" value="Histidine kinase-like ATPase, C-terminal domain"/>
    <property type="match status" value="1"/>
</dbReference>
<dbReference type="GO" id="GO:0005524">
    <property type="term" value="F:ATP binding"/>
    <property type="evidence" value="ECO:0007669"/>
    <property type="project" value="UniProtKB-KW"/>
</dbReference>
<reference evidence="15 16" key="1">
    <citation type="submission" date="2020-08" db="EMBL/GenBank/DDBJ databases">
        <title>Cohnella phylogeny.</title>
        <authorList>
            <person name="Dunlap C."/>
        </authorList>
    </citation>
    <scope>NUCLEOTIDE SEQUENCE [LARGE SCALE GENOMIC DNA]</scope>
    <source>
        <strain evidence="15 16">DSM 25239</strain>
    </source>
</reference>
<keyword evidence="12" id="KW-0812">Transmembrane</keyword>
<feature type="domain" description="Histidine kinase" evidence="13">
    <location>
        <begin position="480"/>
        <end position="586"/>
    </location>
</feature>
<comment type="subcellular location">
    <subcellularLocation>
        <location evidence="2">Cell membrane</location>
        <topology evidence="2">Multi-pass membrane protein</topology>
    </subcellularLocation>
</comment>
<evidence type="ECO:0000256" key="5">
    <source>
        <dbReference type="ARBA" id="ARBA00022553"/>
    </source>
</evidence>
<keyword evidence="12" id="KW-1133">Transmembrane helix</keyword>
<dbReference type="AlphaFoldDB" id="A0A841U0R9"/>
<dbReference type="SUPFAM" id="SSF55874">
    <property type="entry name" value="ATPase domain of HSP90 chaperone/DNA topoisomerase II/histidine kinase"/>
    <property type="match status" value="1"/>
</dbReference>
<comment type="catalytic activity">
    <reaction evidence="1">
        <text>ATP + protein L-histidine = ADP + protein N-phospho-L-histidine.</text>
        <dbReference type="EC" id="2.7.13.3"/>
    </reaction>
</comment>
<keyword evidence="6" id="KW-0808">Transferase</keyword>
<dbReference type="GO" id="GO:0005886">
    <property type="term" value="C:plasma membrane"/>
    <property type="evidence" value="ECO:0007669"/>
    <property type="project" value="UniProtKB-SubCell"/>
</dbReference>
<dbReference type="PANTHER" id="PTHR34220">
    <property type="entry name" value="SENSOR HISTIDINE KINASE YPDA"/>
    <property type="match status" value="1"/>
</dbReference>
<name>A0A841U0R9_9BACL</name>
<evidence type="ECO:0000256" key="12">
    <source>
        <dbReference type="SAM" id="Phobius"/>
    </source>
</evidence>
<evidence type="ECO:0000256" key="9">
    <source>
        <dbReference type="ARBA" id="ARBA00022840"/>
    </source>
</evidence>
<dbReference type="EC" id="2.7.13.3" evidence="3"/>
<dbReference type="EMBL" id="JACJVR010000059">
    <property type="protein sequence ID" value="MBB6692778.1"/>
    <property type="molecule type" value="Genomic_DNA"/>
</dbReference>
<evidence type="ECO:0000256" key="2">
    <source>
        <dbReference type="ARBA" id="ARBA00004651"/>
    </source>
</evidence>
<feature type="transmembrane region" description="Helical" evidence="12">
    <location>
        <begin position="24"/>
        <end position="48"/>
    </location>
</feature>
<keyword evidence="8 15" id="KW-0418">Kinase</keyword>
<accession>A0A841U0R9</accession>
<keyword evidence="7" id="KW-0547">Nucleotide-binding</keyword>
<keyword evidence="11 12" id="KW-0472">Membrane</keyword>
<gene>
    <name evidence="15" type="ORF">H7B90_15320</name>
</gene>
<proteinExistence type="predicted"/>
<dbReference type="PANTHER" id="PTHR34220:SF7">
    <property type="entry name" value="SENSOR HISTIDINE KINASE YPDA"/>
    <property type="match status" value="1"/>
</dbReference>
<evidence type="ECO:0000256" key="3">
    <source>
        <dbReference type="ARBA" id="ARBA00012438"/>
    </source>
</evidence>
<evidence type="ECO:0000259" key="14">
    <source>
        <dbReference type="PROSITE" id="PS50885"/>
    </source>
</evidence>
<dbReference type="InterPro" id="IPR003594">
    <property type="entry name" value="HATPase_dom"/>
</dbReference>
<keyword evidence="10" id="KW-0902">Two-component regulatory system</keyword>
<dbReference type="InterPro" id="IPR004358">
    <property type="entry name" value="Sig_transdc_His_kin-like_C"/>
</dbReference>
<keyword evidence="4" id="KW-1003">Cell membrane</keyword>
<evidence type="ECO:0000259" key="13">
    <source>
        <dbReference type="PROSITE" id="PS50109"/>
    </source>
</evidence>
<keyword evidence="16" id="KW-1185">Reference proteome</keyword>
<protein>
    <recommendedName>
        <fullName evidence="3">histidine kinase</fullName>
        <ecNumber evidence="3">2.7.13.3</ecNumber>
    </recommendedName>
</protein>
<dbReference type="PROSITE" id="PS50885">
    <property type="entry name" value="HAMP"/>
    <property type="match status" value="1"/>
</dbReference>
<dbReference type="InterPro" id="IPR036890">
    <property type="entry name" value="HATPase_C_sf"/>
</dbReference>
<dbReference type="SUPFAM" id="SSF158472">
    <property type="entry name" value="HAMP domain-like"/>
    <property type="match status" value="1"/>
</dbReference>
<evidence type="ECO:0000313" key="15">
    <source>
        <dbReference type="EMBL" id="MBB6692778.1"/>
    </source>
</evidence>
<dbReference type="GO" id="GO:0000155">
    <property type="term" value="F:phosphorelay sensor kinase activity"/>
    <property type="evidence" value="ECO:0007669"/>
    <property type="project" value="InterPro"/>
</dbReference>
<dbReference type="InterPro" id="IPR005467">
    <property type="entry name" value="His_kinase_dom"/>
</dbReference>
<organism evidence="15 16">
    <name type="scientific">Cohnella xylanilytica</name>
    <dbReference type="NCBI Taxonomy" id="557555"/>
    <lineage>
        <taxon>Bacteria</taxon>
        <taxon>Bacillati</taxon>
        <taxon>Bacillota</taxon>
        <taxon>Bacilli</taxon>
        <taxon>Bacillales</taxon>
        <taxon>Paenibacillaceae</taxon>
        <taxon>Cohnella</taxon>
    </lineage>
</organism>
<evidence type="ECO:0000256" key="4">
    <source>
        <dbReference type="ARBA" id="ARBA00022475"/>
    </source>
</evidence>
<dbReference type="SMART" id="SM00387">
    <property type="entry name" value="HATPase_c"/>
    <property type="match status" value="1"/>
</dbReference>
<evidence type="ECO:0000256" key="10">
    <source>
        <dbReference type="ARBA" id="ARBA00023012"/>
    </source>
</evidence>
<sequence length="597" mass="68176">MSLRQLLEKSIIRMTRFMNLRGKIVLFYGLIVFIPTALLAVGAGYLALHQVRANYMLTIKEAVRQSAQSIEFRKQSYDLLAIRTATDGELVSRLSRDYADMYEQLETVQYVDRSFLGTSKYLPGIEDFRIYHTNATLVQDGGLLWKPENRMLSGIGEKAWYDRTAGSADMLSWSNAESDKRKLVVTRKIMSNYGDVYGVVYMLLDYNAVFAEPFEHPFEGEGALYIVDANERIIASSDSGEIGLRLSDSSLRHYWNLGNADASPVDGKLLIASKLGSGWTVAALVHLDRMEEQSKRIFVAVGIGIAFFLLLSAFLIMTVLKNVVWRIRKLGTRMTDISEGVFDVTVRNRDRDELGELEVLFNRMSGRLGKLVEENTQASLKEREQSFKALQAQINPHFIYNSLSLIRWRAMDLGDETQIRIIDAMTTFYRLALNNKDNVTRIRDELEHLKAYAEIQQHRYPDRVAVEWRVDPETLDLYTIKMVLQPIVENCYLHGQITKTKNAYIRISISLTEDSVYLRVEDNGKGIPREALDSIREGRYTGSGNGFGMNGIRDRLRLYFGSEARFDIDSAENEGTRVTIRIPICRERPELIRGERA</sequence>
<evidence type="ECO:0000313" key="16">
    <source>
        <dbReference type="Proteomes" id="UP000553776"/>
    </source>
</evidence>
<evidence type="ECO:0000256" key="7">
    <source>
        <dbReference type="ARBA" id="ARBA00022741"/>
    </source>
</evidence>
<evidence type="ECO:0000256" key="11">
    <source>
        <dbReference type="ARBA" id="ARBA00023136"/>
    </source>
</evidence>
<dbReference type="Pfam" id="PF00672">
    <property type="entry name" value="HAMP"/>
    <property type="match status" value="1"/>
</dbReference>
<dbReference type="RefSeq" id="WP_185136764.1">
    <property type="nucleotide sequence ID" value="NZ_BORM01000010.1"/>
</dbReference>
<keyword evidence="9" id="KW-0067">ATP-binding</keyword>
<feature type="domain" description="HAMP" evidence="14">
    <location>
        <begin position="321"/>
        <end position="373"/>
    </location>
</feature>
<dbReference type="CDD" id="cd06225">
    <property type="entry name" value="HAMP"/>
    <property type="match status" value="1"/>
</dbReference>
<dbReference type="InterPro" id="IPR003660">
    <property type="entry name" value="HAMP_dom"/>
</dbReference>
<evidence type="ECO:0000256" key="8">
    <source>
        <dbReference type="ARBA" id="ARBA00022777"/>
    </source>
</evidence>
<dbReference type="InterPro" id="IPR010559">
    <property type="entry name" value="Sig_transdc_His_kin_internal"/>
</dbReference>
<dbReference type="Pfam" id="PF02518">
    <property type="entry name" value="HATPase_c"/>
    <property type="match status" value="1"/>
</dbReference>
<feature type="transmembrane region" description="Helical" evidence="12">
    <location>
        <begin position="297"/>
        <end position="320"/>
    </location>
</feature>
<evidence type="ECO:0000256" key="6">
    <source>
        <dbReference type="ARBA" id="ARBA00022679"/>
    </source>
</evidence>
<dbReference type="InterPro" id="IPR050640">
    <property type="entry name" value="Bact_2-comp_sensor_kinase"/>
</dbReference>
<keyword evidence="5" id="KW-0597">Phosphoprotein</keyword>
<dbReference type="SMART" id="SM00304">
    <property type="entry name" value="HAMP"/>
    <property type="match status" value="1"/>
</dbReference>
<dbReference type="PROSITE" id="PS50109">
    <property type="entry name" value="HIS_KIN"/>
    <property type="match status" value="1"/>
</dbReference>
<dbReference type="Pfam" id="PF06580">
    <property type="entry name" value="His_kinase"/>
    <property type="match status" value="1"/>
</dbReference>
<evidence type="ECO:0000256" key="1">
    <source>
        <dbReference type="ARBA" id="ARBA00000085"/>
    </source>
</evidence>